<dbReference type="SUPFAM" id="SSF50156">
    <property type="entry name" value="PDZ domain-like"/>
    <property type="match status" value="1"/>
</dbReference>
<dbReference type="SMART" id="SM00228">
    <property type="entry name" value="PDZ"/>
    <property type="match status" value="1"/>
</dbReference>
<dbReference type="Proteomes" id="UP000005561">
    <property type="component" value="Unassembled WGS sequence"/>
</dbReference>
<dbReference type="InterPro" id="IPR036034">
    <property type="entry name" value="PDZ_sf"/>
</dbReference>
<dbReference type="Gene3D" id="2.30.42.10">
    <property type="match status" value="1"/>
</dbReference>
<keyword evidence="6" id="KW-1185">Reference proteome</keyword>
<dbReference type="EMBL" id="ACCL02000009">
    <property type="protein sequence ID" value="EET60813.1"/>
    <property type="molecule type" value="Genomic_DNA"/>
</dbReference>
<evidence type="ECO:0000256" key="1">
    <source>
        <dbReference type="ARBA" id="ARBA00022670"/>
    </source>
</evidence>
<feature type="domain" description="PDZ" evidence="4">
    <location>
        <begin position="311"/>
        <end position="400"/>
    </location>
</feature>
<evidence type="ECO:0000256" key="3">
    <source>
        <dbReference type="SAM" id="Phobius"/>
    </source>
</evidence>
<keyword evidence="3" id="KW-0812">Transmembrane</keyword>
<dbReference type="InterPro" id="IPR001478">
    <property type="entry name" value="PDZ"/>
</dbReference>
<keyword evidence="3" id="KW-1133">Transmembrane helix</keyword>
<dbReference type="PANTHER" id="PTHR43343">
    <property type="entry name" value="PEPTIDASE S12"/>
    <property type="match status" value="1"/>
</dbReference>
<keyword evidence="3" id="KW-0472">Membrane</keyword>
<evidence type="ECO:0000259" key="4">
    <source>
        <dbReference type="PROSITE" id="PS50106"/>
    </source>
</evidence>
<name>C6LF74_9FIRM</name>
<gene>
    <name evidence="5" type="ORF">BRYFOR_07276</name>
</gene>
<dbReference type="Pfam" id="PF13180">
    <property type="entry name" value="PDZ_2"/>
    <property type="match status" value="1"/>
</dbReference>
<reference evidence="5" key="1">
    <citation type="submission" date="2009-07" db="EMBL/GenBank/DDBJ databases">
        <authorList>
            <person name="Weinstock G."/>
            <person name="Sodergren E."/>
            <person name="Clifton S."/>
            <person name="Fulton L."/>
            <person name="Fulton B."/>
            <person name="Courtney L."/>
            <person name="Fronick C."/>
            <person name="Harrison M."/>
            <person name="Strong C."/>
            <person name="Farmer C."/>
            <person name="Delahaunty K."/>
            <person name="Markovic C."/>
            <person name="Hall O."/>
            <person name="Minx P."/>
            <person name="Tomlinson C."/>
            <person name="Mitreva M."/>
            <person name="Nelson J."/>
            <person name="Hou S."/>
            <person name="Wollam A."/>
            <person name="Pepin K.H."/>
            <person name="Johnson M."/>
            <person name="Bhonagiri V."/>
            <person name="Nash W.E."/>
            <person name="Warren W."/>
            <person name="Chinwalla A."/>
            <person name="Mardis E.R."/>
            <person name="Wilson R.K."/>
        </authorList>
    </citation>
    <scope>NUCLEOTIDE SEQUENCE [LARGE SCALE GENOMIC DNA]</scope>
    <source>
        <strain evidence="5">DSM 14469</strain>
    </source>
</reference>
<dbReference type="OrthoDB" id="9758917at2"/>
<organism evidence="5 6">
    <name type="scientific">Marvinbryantia formatexigens DSM 14469</name>
    <dbReference type="NCBI Taxonomy" id="478749"/>
    <lineage>
        <taxon>Bacteria</taxon>
        <taxon>Bacillati</taxon>
        <taxon>Bacillota</taxon>
        <taxon>Clostridia</taxon>
        <taxon>Lachnospirales</taxon>
        <taxon>Lachnospiraceae</taxon>
        <taxon>Marvinbryantia</taxon>
    </lineage>
</organism>
<comment type="caution">
    <text evidence="5">The sequence shown here is derived from an EMBL/GenBank/DDBJ whole genome shotgun (WGS) entry which is preliminary data.</text>
</comment>
<dbReference type="InterPro" id="IPR001940">
    <property type="entry name" value="Peptidase_S1C"/>
</dbReference>
<proteinExistence type="predicted"/>
<dbReference type="InterPro" id="IPR051201">
    <property type="entry name" value="Chloro_Bact_Ser_Proteases"/>
</dbReference>
<dbReference type="Gene3D" id="2.40.10.120">
    <property type="match status" value="1"/>
</dbReference>
<evidence type="ECO:0000256" key="2">
    <source>
        <dbReference type="ARBA" id="ARBA00022801"/>
    </source>
</evidence>
<dbReference type="SUPFAM" id="SSF50494">
    <property type="entry name" value="Trypsin-like serine proteases"/>
    <property type="match status" value="1"/>
</dbReference>
<dbReference type="GO" id="GO:0004252">
    <property type="term" value="F:serine-type endopeptidase activity"/>
    <property type="evidence" value="ECO:0007669"/>
    <property type="project" value="InterPro"/>
</dbReference>
<dbReference type="PROSITE" id="PS50106">
    <property type="entry name" value="PDZ"/>
    <property type="match status" value="1"/>
</dbReference>
<accession>C6LF74</accession>
<evidence type="ECO:0000313" key="6">
    <source>
        <dbReference type="Proteomes" id="UP000005561"/>
    </source>
</evidence>
<keyword evidence="2" id="KW-0378">Hydrolase</keyword>
<keyword evidence="1" id="KW-0645">Protease</keyword>
<dbReference type="GO" id="GO:0006508">
    <property type="term" value="P:proteolysis"/>
    <property type="evidence" value="ECO:0007669"/>
    <property type="project" value="UniProtKB-KW"/>
</dbReference>
<dbReference type="eggNOG" id="COG0265">
    <property type="taxonomic scope" value="Bacteria"/>
</dbReference>
<dbReference type="PANTHER" id="PTHR43343:SF3">
    <property type="entry name" value="PROTEASE DO-LIKE 8, CHLOROPLASTIC"/>
    <property type="match status" value="1"/>
</dbReference>
<protein>
    <submittedName>
        <fullName evidence="5">PDZ/DHR/GLGF domain protein</fullName>
    </submittedName>
</protein>
<sequence length="414" mass="44089">MQKKKFELMTIRQNRMNKKRLGYRLLLTGGIVTGMLGSMYMNHGQTVNAASSQTGTVKEVQLLSKKDSGGTENKGSLDVSDIVKATMPSVVSITTKTVQEVQDYFGMYSFGGSSTLQQEVEGSGSGIIIGQSGEELLMVTNNHVVENADTVTITFADDKSYEAQVKGTDSDSDLAVVSVKLDDISDDTKKQISVATVGDSDEIEVGEQVLAIGNALGYGQSVTTGIVSAKNRTLSKSNSTEDTDDGNVKLIQTDAAINPGNSGGPLLNMDGEVIGINSVKMASSGIEGMGYAIAISDVKDRLTGLMNETTREKVDTKEQGTLGIRGETVSNDAIQMYGIPEGVFVSEVTDGAAAENGGIQKNDIITEFDGKKIKSIRDLKNVLEYYKTGESVDITLKRFGAGEYSEVNVTVTLD</sequence>
<dbReference type="Pfam" id="PF13365">
    <property type="entry name" value="Trypsin_2"/>
    <property type="match status" value="1"/>
</dbReference>
<dbReference type="AlphaFoldDB" id="C6LF74"/>
<dbReference type="PRINTS" id="PR00834">
    <property type="entry name" value="PROTEASES2C"/>
</dbReference>
<dbReference type="RefSeq" id="WP_006862067.1">
    <property type="nucleotide sequence ID" value="NZ_ACCL02000009.1"/>
</dbReference>
<dbReference type="STRING" id="168384.SAMN05660368_02312"/>
<dbReference type="InterPro" id="IPR009003">
    <property type="entry name" value="Peptidase_S1_PA"/>
</dbReference>
<feature type="transmembrane region" description="Helical" evidence="3">
    <location>
        <begin position="21"/>
        <end position="41"/>
    </location>
</feature>
<evidence type="ECO:0000313" key="5">
    <source>
        <dbReference type="EMBL" id="EET60813.1"/>
    </source>
</evidence>